<dbReference type="OrthoDB" id="4277153at2759"/>
<feature type="domain" description="Zn(2)-C6 fungal-type" evidence="6">
    <location>
        <begin position="17"/>
        <end position="46"/>
    </location>
</feature>
<evidence type="ECO:0000313" key="7">
    <source>
        <dbReference type="EMBL" id="OQE14932.1"/>
    </source>
</evidence>
<dbReference type="SUPFAM" id="SSF57701">
    <property type="entry name" value="Zn2/Cys6 DNA-binding domain"/>
    <property type="match status" value="1"/>
</dbReference>
<dbReference type="STRING" id="303698.A0A1V6SLI9"/>
<keyword evidence="4" id="KW-0539">Nucleus</keyword>
<protein>
    <recommendedName>
        <fullName evidence="6">Zn(2)-C6 fungal-type domain-containing protein</fullName>
    </recommendedName>
</protein>
<feature type="compositionally biased region" description="Polar residues" evidence="5">
    <location>
        <begin position="65"/>
        <end position="79"/>
    </location>
</feature>
<gene>
    <name evidence="7" type="ORF">PENSTE_c031G05563</name>
</gene>
<keyword evidence="3" id="KW-0804">Transcription</keyword>
<dbReference type="GO" id="GO:0000981">
    <property type="term" value="F:DNA-binding transcription factor activity, RNA polymerase II-specific"/>
    <property type="evidence" value="ECO:0007669"/>
    <property type="project" value="InterPro"/>
</dbReference>
<feature type="region of interest" description="Disordered" evidence="5">
    <location>
        <begin position="45"/>
        <end position="107"/>
    </location>
</feature>
<evidence type="ECO:0000256" key="2">
    <source>
        <dbReference type="ARBA" id="ARBA00023125"/>
    </source>
</evidence>
<dbReference type="InterPro" id="IPR036864">
    <property type="entry name" value="Zn2-C6_fun-type_DNA-bd_sf"/>
</dbReference>
<evidence type="ECO:0000259" key="6">
    <source>
        <dbReference type="Pfam" id="PF00172"/>
    </source>
</evidence>
<dbReference type="Pfam" id="PF00172">
    <property type="entry name" value="Zn_clus"/>
    <property type="match status" value="1"/>
</dbReference>
<comment type="caution">
    <text evidence="7">The sequence shown here is derived from an EMBL/GenBank/DDBJ whole genome shotgun (WGS) entry which is preliminary data.</text>
</comment>
<accession>A0A1V6SLI9</accession>
<name>A0A1V6SLI9_9EURO</name>
<feature type="compositionally biased region" description="Basic residues" evidence="5">
    <location>
        <begin position="52"/>
        <end position="64"/>
    </location>
</feature>
<evidence type="ECO:0000256" key="1">
    <source>
        <dbReference type="ARBA" id="ARBA00023015"/>
    </source>
</evidence>
<dbReference type="Proteomes" id="UP000191285">
    <property type="component" value="Unassembled WGS sequence"/>
</dbReference>
<feature type="region of interest" description="Disordered" evidence="5">
    <location>
        <begin position="1"/>
        <end position="28"/>
    </location>
</feature>
<evidence type="ECO:0000313" key="8">
    <source>
        <dbReference type="Proteomes" id="UP000191285"/>
    </source>
</evidence>
<keyword evidence="8" id="KW-1185">Reference proteome</keyword>
<keyword evidence="2" id="KW-0238">DNA-binding</keyword>
<dbReference type="AlphaFoldDB" id="A0A1V6SLI9"/>
<evidence type="ECO:0000256" key="4">
    <source>
        <dbReference type="ARBA" id="ARBA00023242"/>
    </source>
</evidence>
<organism evidence="7 8">
    <name type="scientific">Penicillium steckii</name>
    <dbReference type="NCBI Taxonomy" id="303698"/>
    <lineage>
        <taxon>Eukaryota</taxon>
        <taxon>Fungi</taxon>
        <taxon>Dikarya</taxon>
        <taxon>Ascomycota</taxon>
        <taxon>Pezizomycotina</taxon>
        <taxon>Eurotiomycetes</taxon>
        <taxon>Eurotiomycetidae</taxon>
        <taxon>Eurotiales</taxon>
        <taxon>Aspergillaceae</taxon>
        <taxon>Penicillium</taxon>
    </lineage>
</organism>
<dbReference type="CDD" id="cd00067">
    <property type="entry name" value="GAL4"/>
    <property type="match status" value="1"/>
</dbReference>
<keyword evidence="1" id="KW-0805">Transcription regulation</keyword>
<dbReference type="InterPro" id="IPR001138">
    <property type="entry name" value="Zn2Cys6_DnaBD"/>
</dbReference>
<dbReference type="GO" id="GO:0003677">
    <property type="term" value="F:DNA binding"/>
    <property type="evidence" value="ECO:0007669"/>
    <property type="project" value="UniProtKB-KW"/>
</dbReference>
<dbReference type="EMBL" id="MLKD01000031">
    <property type="protein sequence ID" value="OQE14932.1"/>
    <property type="molecule type" value="Genomic_DNA"/>
</dbReference>
<reference evidence="8" key="1">
    <citation type="journal article" date="2017" name="Nat. Microbiol.">
        <title>Global analysis of biosynthetic gene clusters reveals vast potential of secondary metabolite production in Penicillium species.</title>
        <authorList>
            <person name="Nielsen J.C."/>
            <person name="Grijseels S."/>
            <person name="Prigent S."/>
            <person name="Ji B."/>
            <person name="Dainat J."/>
            <person name="Nielsen K.F."/>
            <person name="Frisvad J.C."/>
            <person name="Workman M."/>
            <person name="Nielsen J."/>
        </authorList>
    </citation>
    <scope>NUCLEOTIDE SEQUENCE [LARGE SCALE GENOMIC DNA]</scope>
    <source>
        <strain evidence="8">IBT 24891</strain>
    </source>
</reference>
<sequence>MNPPVPRTQDSNPTSERSRKVRCSGDRPSCSRCITSQRVCTYSRQLPLGRPKDRRRVQKSRRNVMRNTNTPLVGSNQSRDPLILSTPTTGPPVSYESHPSNAPGDQQAFSIPSTEVRVSASTDLCACLSVLYLLLAELRTRDVPVIAKDLPALRKSVKAATEVLYCEQCPRYYFSVIQNGIVLGALCLCLAEFYNRIVDTIEAEAKQMLEKNETRRLSVSEIDVASQLAHDSTKPNGLEQSTFFVEMTAFDWRNLMRHVVKAEIYGVEGHRDTCFMTLVQRLEDRQRSWHQTPPSPDCPPLYRSACNPGDRMPTCLMMLQDVRRLIAQVEF</sequence>
<evidence type="ECO:0000256" key="5">
    <source>
        <dbReference type="SAM" id="MobiDB-lite"/>
    </source>
</evidence>
<feature type="compositionally biased region" description="Polar residues" evidence="5">
    <location>
        <begin position="97"/>
        <end position="107"/>
    </location>
</feature>
<dbReference type="Gene3D" id="4.10.240.10">
    <property type="entry name" value="Zn(2)-C6 fungal-type DNA-binding domain"/>
    <property type="match status" value="1"/>
</dbReference>
<dbReference type="GO" id="GO:0008270">
    <property type="term" value="F:zinc ion binding"/>
    <property type="evidence" value="ECO:0007669"/>
    <property type="project" value="InterPro"/>
</dbReference>
<proteinExistence type="predicted"/>
<evidence type="ECO:0000256" key="3">
    <source>
        <dbReference type="ARBA" id="ARBA00023163"/>
    </source>
</evidence>